<protein>
    <recommendedName>
        <fullName evidence="4">Lipoprotein</fullName>
    </recommendedName>
</protein>
<evidence type="ECO:0000313" key="3">
    <source>
        <dbReference type="Proteomes" id="UP000199451"/>
    </source>
</evidence>
<dbReference type="PROSITE" id="PS51257">
    <property type="entry name" value="PROKAR_LIPOPROTEIN"/>
    <property type="match status" value="1"/>
</dbReference>
<dbReference type="Proteomes" id="UP000199451">
    <property type="component" value="Unassembled WGS sequence"/>
</dbReference>
<organism evidence="2 3">
    <name type="scientific">Halogranum gelatinilyticum</name>
    <dbReference type="NCBI Taxonomy" id="660521"/>
    <lineage>
        <taxon>Archaea</taxon>
        <taxon>Methanobacteriati</taxon>
        <taxon>Methanobacteriota</taxon>
        <taxon>Stenosarchaea group</taxon>
        <taxon>Halobacteria</taxon>
        <taxon>Halobacteriales</taxon>
        <taxon>Haloferacaceae</taxon>
    </lineage>
</organism>
<feature type="region of interest" description="Disordered" evidence="1">
    <location>
        <begin position="24"/>
        <end position="52"/>
    </location>
</feature>
<dbReference type="EMBL" id="FNHL01000001">
    <property type="protein sequence ID" value="SDL89732.1"/>
    <property type="molecule type" value="Genomic_DNA"/>
</dbReference>
<accession>A0A1G9NT24</accession>
<dbReference type="RefSeq" id="WP_089693013.1">
    <property type="nucleotide sequence ID" value="NZ_FNHL01000001.1"/>
</dbReference>
<dbReference type="STRING" id="660521.SAMN04487949_0100"/>
<proteinExistence type="predicted"/>
<sequence length="151" mass="15975">MRRALLLLFVLAVVLGGCLGGPVGSPTDQTSSQTTDVSTTTAAPTTPSELTEDDVQTLALDAERAAIRDRLDEYDEYGLGCCTASTEATVVDANATHYLVDVQVAYWYTATYEQGGNTTVRDEADGASQATYLVGEDGRATEWHGSATLSD</sequence>
<evidence type="ECO:0000313" key="2">
    <source>
        <dbReference type="EMBL" id="SDL89732.1"/>
    </source>
</evidence>
<name>A0A1G9NT24_9EURY</name>
<evidence type="ECO:0000256" key="1">
    <source>
        <dbReference type="SAM" id="MobiDB-lite"/>
    </source>
</evidence>
<reference evidence="3" key="1">
    <citation type="submission" date="2016-10" db="EMBL/GenBank/DDBJ databases">
        <authorList>
            <person name="Varghese N."/>
            <person name="Submissions S."/>
        </authorList>
    </citation>
    <scope>NUCLEOTIDE SEQUENCE [LARGE SCALE GENOMIC DNA]</scope>
    <source>
        <strain evidence="3">CGMCC 1.10119</strain>
    </source>
</reference>
<feature type="compositionally biased region" description="Low complexity" evidence="1">
    <location>
        <begin position="24"/>
        <end position="48"/>
    </location>
</feature>
<dbReference type="AlphaFoldDB" id="A0A1G9NT24"/>
<keyword evidence="3" id="KW-1185">Reference proteome</keyword>
<gene>
    <name evidence="2" type="ORF">SAMN04487949_0100</name>
</gene>
<evidence type="ECO:0008006" key="4">
    <source>
        <dbReference type="Google" id="ProtNLM"/>
    </source>
</evidence>